<dbReference type="InterPro" id="IPR036805">
    <property type="entry name" value="Tscrpt_elong_fac_GreA/B_N_sf"/>
</dbReference>
<dbReference type="AlphaFoldDB" id="A0A2M6R7V2"/>
<evidence type="ECO:0000259" key="11">
    <source>
        <dbReference type="Pfam" id="PF03449"/>
    </source>
</evidence>
<keyword evidence="12" id="KW-0648">Protein biosynthesis</keyword>
<evidence type="ECO:0000256" key="4">
    <source>
        <dbReference type="ARBA" id="ARBA00023125"/>
    </source>
</evidence>
<accession>A0A2M6R7V2</accession>
<keyword evidence="4 8" id="KW-0238">DNA-binding</keyword>
<reference evidence="13" key="1">
    <citation type="submission" date="2017-09" db="EMBL/GenBank/DDBJ databases">
        <title>Depth-based differentiation of microbial function through sediment-hosted aquifers and enrichment of novel symbionts in the deep terrestrial subsurface.</title>
        <authorList>
            <person name="Probst A.J."/>
            <person name="Ladd B."/>
            <person name="Jarett J.K."/>
            <person name="Geller-Mcgrath D.E."/>
            <person name="Sieber C.M.K."/>
            <person name="Emerson J.B."/>
            <person name="Anantharaman K."/>
            <person name="Thomas B.C."/>
            <person name="Malmstrom R."/>
            <person name="Stieglmeier M."/>
            <person name="Klingl A."/>
            <person name="Woyke T."/>
            <person name="Ryan C.M."/>
            <person name="Banfield J.F."/>
        </authorList>
    </citation>
    <scope>NUCLEOTIDE SEQUENCE [LARGE SCALE GENOMIC DNA]</scope>
</reference>
<keyword evidence="12" id="KW-0251">Elongation factor</keyword>
<sequence>MIQETILTLEGLDKIKEELKELETTRRSAVIERLQSARSLGDFSENSEYDDARNEQSFVEGRIHELKEMIKHAKIVTKKNMHGVTIDLGSRVTCTLEGENDTYEIVSSAEADPTHGKISIDSPLGSALIGKKKGDTVDVHAPGGSLSYQVLSVE</sequence>
<dbReference type="SUPFAM" id="SSF46557">
    <property type="entry name" value="GreA transcript cleavage protein, N-terminal domain"/>
    <property type="match status" value="1"/>
</dbReference>
<dbReference type="HAMAP" id="MF_00105">
    <property type="entry name" value="GreA_GreB"/>
    <property type="match status" value="1"/>
</dbReference>
<dbReference type="Gene3D" id="3.10.50.30">
    <property type="entry name" value="Transcription elongation factor, GreA/GreB, C-terminal domain"/>
    <property type="match status" value="1"/>
</dbReference>
<dbReference type="GO" id="GO:0070063">
    <property type="term" value="F:RNA polymerase binding"/>
    <property type="evidence" value="ECO:0007669"/>
    <property type="project" value="InterPro"/>
</dbReference>
<dbReference type="Pfam" id="PF03449">
    <property type="entry name" value="GreA_GreB_N"/>
    <property type="match status" value="1"/>
</dbReference>
<name>A0A2M6R7V2_9BACT</name>
<keyword evidence="3 8" id="KW-0805">Transcription regulation</keyword>
<dbReference type="GO" id="GO:0003746">
    <property type="term" value="F:translation elongation factor activity"/>
    <property type="evidence" value="ECO:0007669"/>
    <property type="project" value="UniProtKB-KW"/>
</dbReference>
<dbReference type="EMBL" id="PEZX01000046">
    <property type="protein sequence ID" value="PIS06615.1"/>
    <property type="molecule type" value="Genomic_DNA"/>
</dbReference>
<organism evidence="12 13">
    <name type="scientific">Candidatus Berkelbacteria bacterium CG10_big_fil_rev_8_21_14_0_10_43_14</name>
    <dbReference type="NCBI Taxonomy" id="1974515"/>
    <lineage>
        <taxon>Bacteria</taxon>
        <taxon>Candidatus Berkelbacteria</taxon>
    </lineage>
</organism>
<keyword evidence="5 8" id="KW-0804">Transcription</keyword>
<gene>
    <name evidence="8" type="primary">greA</name>
    <name evidence="12" type="ORF">COT79_03745</name>
</gene>
<evidence type="ECO:0000256" key="2">
    <source>
        <dbReference type="ARBA" id="ARBA00013729"/>
    </source>
</evidence>
<dbReference type="InterPro" id="IPR001437">
    <property type="entry name" value="Tscrpt_elong_fac_GreA/B_C"/>
</dbReference>
<evidence type="ECO:0000313" key="13">
    <source>
        <dbReference type="Proteomes" id="UP000231162"/>
    </source>
</evidence>
<comment type="caution">
    <text evidence="12">The sequence shown here is derived from an EMBL/GenBank/DDBJ whole genome shotgun (WGS) entry which is preliminary data.</text>
</comment>
<dbReference type="FunFam" id="1.10.287.180:FF:000001">
    <property type="entry name" value="Transcription elongation factor GreA"/>
    <property type="match status" value="1"/>
</dbReference>
<dbReference type="FunFam" id="3.10.50.30:FF:000001">
    <property type="entry name" value="Transcription elongation factor GreA"/>
    <property type="match status" value="1"/>
</dbReference>
<dbReference type="Pfam" id="PF01272">
    <property type="entry name" value="GreA_GreB"/>
    <property type="match status" value="1"/>
</dbReference>
<evidence type="ECO:0000256" key="5">
    <source>
        <dbReference type="ARBA" id="ARBA00023163"/>
    </source>
</evidence>
<dbReference type="InterPro" id="IPR006359">
    <property type="entry name" value="Tscrpt_elong_fac_GreA"/>
</dbReference>
<dbReference type="PROSITE" id="PS00830">
    <property type="entry name" value="GREAB_2"/>
    <property type="match status" value="1"/>
</dbReference>
<dbReference type="PANTHER" id="PTHR30437:SF4">
    <property type="entry name" value="TRANSCRIPTION ELONGATION FACTOR GREA"/>
    <property type="match status" value="1"/>
</dbReference>
<dbReference type="NCBIfam" id="TIGR01462">
    <property type="entry name" value="greA"/>
    <property type="match status" value="1"/>
</dbReference>
<dbReference type="GO" id="GO:0032784">
    <property type="term" value="P:regulation of DNA-templated transcription elongation"/>
    <property type="evidence" value="ECO:0007669"/>
    <property type="project" value="UniProtKB-UniRule"/>
</dbReference>
<dbReference type="SUPFAM" id="SSF54534">
    <property type="entry name" value="FKBP-like"/>
    <property type="match status" value="1"/>
</dbReference>
<feature type="domain" description="Transcription elongation factor GreA/GreB N-terminal" evidence="11">
    <location>
        <begin position="6"/>
        <end position="75"/>
    </location>
</feature>
<evidence type="ECO:0000256" key="3">
    <source>
        <dbReference type="ARBA" id="ARBA00023015"/>
    </source>
</evidence>
<evidence type="ECO:0000256" key="7">
    <source>
        <dbReference type="ARBA" id="ARBA00030776"/>
    </source>
</evidence>
<comment type="similarity">
    <text evidence="1 8 9">Belongs to the GreA/GreB family.</text>
</comment>
<evidence type="ECO:0000256" key="6">
    <source>
        <dbReference type="ARBA" id="ARBA00024916"/>
    </source>
</evidence>
<evidence type="ECO:0000259" key="10">
    <source>
        <dbReference type="Pfam" id="PF01272"/>
    </source>
</evidence>
<feature type="domain" description="Transcription elongation factor GreA/GreB C-terminal" evidence="10">
    <location>
        <begin position="85"/>
        <end position="154"/>
    </location>
</feature>
<dbReference type="PIRSF" id="PIRSF006092">
    <property type="entry name" value="GreA_GreB"/>
    <property type="match status" value="1"/>
</dbReference>
<dbReference type="InterPro" id="IPR022691">
    <property type="entry name" value="Tscrpt_elong_fac_GreA/B_N"/>
</dbReference>
<dbReference type="NCBIfam" id="NF001263">
    <property type="entry name" value="PRK00226.1-4"/>
    <property type="match status" value="1"/>
</dbReference>
<comment type="function">
    <text evidence="6 8 9">Necessary for efficient RNA polymerase transcription elongation past template-encoded arresting sites. The arresting sites in DNA have the property of trapping a certain fraction of elongating RNA polymerases that pass through, resulting in locked ternary complexes. Cleavage of the nascent transcript by cleavage factors such as GreA or GreB allows the resumption of elongation from the new 3'terminus. GreA releases sequences of 2 to 3 nucleotides.</text>
</comment>
<dbReference type="InterPro" id="IPR028624">
    <property type="entry name" value="Tscrpt_elong_fac_GreA/B"/>
</dbReference>
<dbReference type="GO" id="GO:0006354">
    <property type="term" value="P:DNA-templated transcription elongation"/>
    <property type="evidence" value="ECO:0007669"/>
    <property type="project" value="TreeGrafter"/>
</dbReference>
<dbReference type="InterPro" id="IPR036953">
    <property type="entry name" value="GreA/GreB_C_sf"/>
</dbReference>
<dbReference type="Proteomes" id="UP000231162">
    <property type="component" value="Unassembled WGS sequence"/>
</dbReference>
<evidence type="ECO:0000256" key="8">
    <source>
        <dbReference type="HAMAP-Rule" id="MF_00105"/>
    </source>
</evidence>
<dbReference type="PANTHER" id="PTHR30437">
    <property type="entry name" value="TRANSCRIPTION ELONGATION FACTOR GREA"/>
    <property type="match status" value="1"/>
</dbReference>
<protein>
    <recommendedName>
        <fullName evidence="2 8">Transcription elongation factor GreA</fullName>
    </recommendedName>
    <alternativeName>
        <fullName evidence="7 8">Transcript cleavage factor GreA</fullName>
    </alternativeName>
</protein>
<evidence type="ECO:0000256" key="1">
    <source>
        <dbReference type="ARBA" id="ARBA00008213"/>
    </source>
</evidence>
<dbReference type="PROSITE" id="PS00829">
    <property type="entry name" value="GREAB_1"/>
    <property type="match status" value="1"/>
</dbReference>
<dbReference type="InterPro" id="IPR018151">
    <property type="entry name" value="TF_GreA/GreB_CS"/>
</dbReference>
<evidence type="ECO:0000256" key="9">
    <source>
        <dbReference type="RuleBase" id="RU000556"/>
    </source>
</evidence>
<dbReference type="GO" id="GO:0003677">
    <property type="term" value="F:DNA binding"/>
    <property type="evidence" value="ECO:0007669"/>
    <property type="project" value="UniProtKB-UniRule"/>
</dbReference>
<dbReference type="Gene3D" id="1.10.287.180">
    <property type="entry name" value="Transcription elongation factor, GreA/GreB, N-terminal domain"/>
    <property type="match status" value="1"/>
</dbReference>
<evidence type="ECO:0000313" key="12">
    <source>
        <dbReference type="EMBL" id="PIS06615.1"/>
    </source>
</evidence>
<dbReference type="InterPro" id="IPR023459">
    <property type="entry name" value="Tscrpt_elong_fac_GreA/B_fam"/>
</dbReference>
<proteinExistence type="inferred from homology"/>